<protein>
    <submittedName>
        <fullName evidence="1">Uncharacterized protein</fullName>
    </submittedName>
</protein>
<name>K3YBI4_SETIT</name>
<dbReference type="HOGENOM" id="CLU_2908384_0_0_1"/>
<keyword evidence="2" id="KW-1185">Reference proteome</keyword>
<dbReference type="AlphaFoldDB" id="K3YBI4"/>
<dbReference type="Proteomes" id="UP000004995">
    <property type="component" value="Unassembled WGS sequence"/>
</dbReference>
<proteinExistence type="predicted"/>
<dbReference type="Gramene" id="KQK96123">
    <property type="protein sequence ID" value="KQK96123"/>
    <property type="gene ID" value="SETIT_011578mg"/>
</dbReference>
<reference evidence="2" key="1">
    <citation type="journal article" date="2012" name="Nat. Biotechnol.">
        <title>Reference genome sequence of the model plant Setaria.</title>
        <authorList>
            <person name="Bennetzen J.L."/>
            <person name="Schmutz J."/>
            <person name="Wang H."/>
            <person name="Percifield R."/>
            <person name="Hawkins J."/>
            <person name="Pontaroli A.C."/>
            <person name="Estep M."/>
            <person name="Feng L."/>
            <person name="Vaughn J.N."/>
            <person name="Grimwood J."/>
            <person name="Jenkins J."/>
            <person name="Barry K."/>
            <person name="Lindquist E."/>
            <person name="Hellsten U."/>
            <person name="Deshpande S."/>
            <person name="Wang X."/>
            <person name="Wu X."/>
            <person name="Mitros T."/>
            <person name="Triplett J."/>
            <person name="Yang X."/>
            <person name="Ye C.Y."/>
            <person name="Mauro-Herrera M."/>
            <person name="Wang L."/>
            <person name="Li P."/>
            <person name="Sharma M."/>
            <person name="Sharma R."/>
            <person name="Ronald P.C."/>
            <person name="Panaud O."/>
            <person name="Kellogg E.A."/>
            <person name="Brutnell T.P."/>
            <person name="Doust A.N."/>
            <person name="Tuskan G.A."/>
            <person name="Rokhsar D."/>
            <person name="Devos K.M."/>
        </authorList>
    </citation>
    <scope>NUCLEOTIDE SEQUENCE [LARGE SCALE GENOMIC DNA]</scope>
    <source>
        <strain evidence="2">cv. Yugu1</strain>
    </source>
</reference>
<accession>K3YBI4</accession>
<organism evidence="1 2">
    <name type="scientific">Setaria italica</name>
    <name type="common">Foxtail millet</name>
    <name type="synonym">Panicum italicum</name>
    <dbReference type="NCBI Taxonomy" id="4555"/>
    <lineage>
        <taxon>Eukaryota</taxon>
        <taxon>Viridiplantae</taxon>
        <taxon>Streptophyta</taxon>
        <taxon>Embryophyta</taxon>
        <taxon>Tracheophyta</taxon>
        <taxon>Spermatophyta</taxon>
        <taxon>Magnoliopsida</taxon>
        <taxon>Liliopsida</taxon>
        <taxon>Poales</taxon>
        <taxon>Poaceae</taxon>
        <taxon>PACMAD clade</taxon>
        <taxon>Panicoideae</taxon>
        <taxon>Panicodae</taxon>
        <taxon>Paniceae</taxon>
        <taxon>Cenchrinae</taxon>
        <taxon>Setaria</taxon>
    </lineage>
</organism>
<reference evidence="1" key="2">
    <citation type="submission" date="2018-08" db="UniProtKB">
        <authorList>
            <consortium name="EnsemblPlants"/>
        </authorList>
    </citation>
    <scope>IDENTIFICATION</scope>
    <source>
        <strain evidence="1">Yugu1</strain>
    </source>
</reference>
<dbReference type="EnsemblPlants" id="KQK96123">
    <property type="protein sequence ID" value="KQK96123"/>
    <property type="gene ID" value="SETIT_011578mg"/>
</dbReference>
<dbReference type="InParanoid" id="K3YBI4"/>
<evidence type="ECO:0000313" key="1">
    <source>
        <dbReference type="EnsemblPlants" id="KQK96123"/>
    </source>
</evidence>
<evidence type="ECO:0000313" key="2">
    <source>
        <dbReference type="Proteomes" id="UP000004995"/>
    </source>
</evidence>
<dbReference type="EMBL" id="AGNK02004042">
    <property type="status" value="NOT_ANNOTATED_CDS"/>
    <property type="molecule type" value="Genomic_DNA"/>
</dbReference>
<sequence length="62" mass="6606">MQQESAGVQSVVTPASQTLNGLIQIERGHNTQESDLALHATWHVGSGAQGRILTRLGQSNPE</sequence>